<evidence type="ECO:0000256" key="4">
    <source>
        <dbReference type="ARBA" id="ARBA00022989"/>
    </source>
</evidence>
<organism evidence="7 8">
    <name type="scientific">Stentor coeruleus</name>
    <dbReference type="NCBI Taxonomy" id="5963"/>
    <lineage>
        <taxon>Eukaryota</taxon>
        <taxon>Sar</taxon>
        <taxon>Alveolata</taxon>
        <taxon>Ciliophora</taxon>
        <taxon>Postciliodesmatophora</taxon>
        <taxon>Heterotrichea</taxon>
        <taxon>Heterotrichida</taxon>
        <taxon>Stentoridae</taxon>
        <taxon>Stentor</taxon>
    </lineage>
</organism>
<feature type="transmembrane region" description="Helical" evidence="6">
    <location>
        <begin position="58"/>
        <end position="77"/>
    </location>
</feature>
<evidence type="ECO:0000313" key="8">
    <source>
        <dbReference type="Proteomes" id="UP000187209"/>
    </source>
</evidence>
<feature type="transmembrane region" description="Helical" evidence="6">
    <location>
        <begin position="170"/>
        <end position="187"/>
    </location>
</feature>
<feature type="transmembrane region" description="Helical" evidence="6">
    <location>
        <begin position="143"/>
        <end position="163"/>
    </location>
</feature>
<feature type="transmembrane region" description="Helical" evidence="6">
    <location>
        <begin position="203"/>
        <end position="225"/>
    </location>
</feature>
<comment type="caution">
    <text evidence="7">The sequence shown here is derived from an EMBL/GenBank/DDBJ whole genome shotgun (WGS) entry which is preliminary data.</text>
</comment>
<reference evidence="7 8" key="1">
    <citation type="submission" date="2016-11" db="EMBL/GenBank/DDBJ databases">
        <title>The macronuclear genome of Stentor coeruleus: a giant cell with tiny introns.</title>
        <authorList>
            <person name="Slabodnick M."/>
            <person name="Ruby J.G."/>
            <person name="Reiff S.B."/>
            <person name="Swart E.C."/>
            <person name="Gosai S."/>
            <person name="Prabakaran S."/>
            <person name="Witkowska E."/>
            <person name="Larue G.E."/>
            <person name="Fisher S."/>
            <person name="Freeman R.M."/>
            <person name="Gunawardena J."/>
            <person name="Chu W."/>
            <person name="Stover N.A."/>
            <person name="Gregory B.D."/>
            <person name="Nowacki M."/>
            <person name="Derisi J."/>
            <person name="Roy S.W."/>
            <person name="Marshall W.F."/>
            <person name="Sood P."/>
        </authorList>
    </citation>
    <scope>NUCLEOTIDE SEQUENCE [LARGE SCALE GENOMIC DNA]</scope>
    <source>
        <strain evidence="7">WM001</strain>
    </source>
</reference>
<evidence type="ECO:0000256" key="6">
    <source>
        <dbReference type="SAM" id="Phobius"/>
    </source>
</evidence>
<evidence type="ECO:0000313" key="7">
    <source>
        <dbReference type="EMBL" id="OMJ69580.1"/>
    </source>
</evidence>
<dbReference type="OrthoDB" id="10027013at2759"/>
<dbReference type="PANTHER" id="PTHR12841:SF6">
    <property type="entry name" value="PROTEIN UNC-50 HOMOLOG"/>
    <property type="match status" value="1"/>
</dbReference>
<dbReference type="GO" id="GO:0000139">
    <property type="term" value="C:Golgi membrane"/>
    <property type="evidence" value="ECO:0007669"/>
    <property type="project" value="TreeGrafter"/>
</dbReference>
<comment type="similarity">
    <text evidence="2">Belongs to the unc-50 family.</text>
</comment>
<dbReference type="InterPro" id="IPR007881">
    <property type="entry name" value="UNC-50"/>
</dbReference>
<dbReference type="PANTHER" id="PTHR12841">
    <property type="entry name" value="PROTEIN UNC-50 HOMOLOG"/>
    <property type="match status" value="1"/>
</dbReference>
<dbReference type="EMBL" id="MPUH01001181">
    <property type="protein sequence ID" value="OMJ69580.1"/>
    <property type="molecule type" value="Genomic_DNA"/>
</dbReference>
<accession>A0A1R2AYX7</accession>
<dbReference type="AlphaFoldDB" id="A0A1R2AYX7"/>
<dbReference type="Pfam" id="PF05216">
    <property type="entry name" value="UNC-50"/>
    <property type="match status" value="1"/>
</dbReference>
<name>A0A1R2AYX7_9CILI</name>
<dbReference type="Proteomes" id="UP000187209">
    <property type="component" value="Unassembled WGS sequence"/>
</dbReference>
<protein>
    <recommendedName>
        <fullName evidence="9">UNC-50 family protein</fullName>
    </recommendedName>
</protein>
<evidence type="ECO:0008006" key="9">
    <source>
        <dbReference type="Google" id="ProtNLM"/>
    </source>
</evidence>
<keyword evidence="5 6" id="KW-0472">Membrane</keyword>
<evidence type="ECO:0000256" key="2">
    <source>
        <dbReference type="ARBA" id="ARBA00006293"/>
    </source>
</evidence>
<feature type="transmembrane region" description="Helical" evidence="6">
    <location>
        <begin position="89"/>
        <end position="110"/>
    </location>
</feature>
<evidence type="ECO:0000256" key="1">
    <source>
        <dbReference type="ARBA" id="ARBA00004141"/>
    </source>
</evidence>
<evidence type="ECO:0000256" key="3">
    <source>
        <dbReference type="ARBA" id="ARBA00022692"/>
    </source>
</evidence>
<keyword evidence="8" id="KW-1185">Reference proteome</keyword>
<keyword evidence="3 6" id="KW-0812">Transmembrane</keyword>
<keyword evidence="4 6" id="KW-1133">Transmembrane helix</keyword>
<proteinExistence type="inferred from homology"/>
<sequence length="234" mass="26901">MEGNWFRSYFRRARNMRQMDINSTFCQMMYICFSPHKLTKTTTMRKTIKHHWSRDDPAFAVMLVAGLGIASLAYAIALTNEGFYGLIKALFSSIIVHFLILGCAIAYINYRVIENHMIKDEVKYSGAGSKVEWLYCFDVHCNSFLPVFLMCYVLQYFLLPVLLYENFISVLISALLNVSAVSYYFYITSQGFSALPFLKNTEYFLVPIAGVFLVGIVAVIFRVNITKLIITLHF</sequence>
<gene>
    <name evidence="7" type="ORF">SteCoe_32669</name>
</gene>
<comment type="subcellular location">
    <subcellularLocation>
        <location evidence="1">Membrane</location>
        <topology evidence="1">Multi-pass membrane protein</topology>
    </subcellularLocation>
</comment>
<evidence type="ECO:0000256" key="5">
    <source>
        <dbReference type="ARBA" id="ARBA00023136"/>
    </source>
</evidence>